<feature type="domain" description="PAS" evidence="2">
    <location>
        <begin position="15"/>
        <end position="84"/>
    </location>
</feature>
<dbReference type="SUPFAM" id="SSF55785">
    <property type="entry name" value="PYP-like sensor domain (PAS domain)"/>
    <property type="match status" value="1"/>
</dbReference>
<protein>
    <submittedName>
        <fullName evidence="4">SpoIIE family protein phosphatase</fullName>
    </submittedName>
</protein>
<dbReference type="Gene3D" id="3.30.450.20">
    <property type="entry name" value="PAS domain"/>
    <property type="match status" value="1"/>
</dbReference>
<dbReference type="InterPro" id="IPR052016">
    <property type="entry name" value="Bact_Sigma-Reg"/>
</dbReference>
<comment type="caution">
    <text evidence="4">The sequence shown here is derived from an EMBL/GenBank/DDBJ whole genome shotgun (WGS) entry which is preliminary data.</text>
</comment>
<sequence>MPEAPGREPSRLQVIAAQLDAVIDSAPLGIGLFDEEVRHVRVNPVLEEMNGLPAAELLGRTPAELHPGVGGEAEVLYREVMRSGRPRRDVLMTGAVGSRPGQVHHWSTSFFPVRHDGQVIGLCVVVADVTTERRLAEALAASEERHRRLAEDLQTSLLPPVLPQPAGAELAAAYRPGGTASTVGGDFYDLVELDDSSWLLVIGDVQGTGPVAASLTAAVRYGIRAAAVRTSDPAEVLRTANAVLLRQGTPNGTCTAACVLARRTGDRIDLRTASAGHPLPLVLRSGTGAVEEVGTPGTLLGSFPEVDLPVAGASLAAGDVLVLYSDGVTEARYRARTGDLEFFGEERLRSLLAASRGAGAADIAGRVEASALEFQSGHPADDLAVLVLRATGGS</sequence>
<dbReference type="InterPro" id="IPR000014">
    <property type="entry name" value="PAS"/>
</dbReference>
<gene>
    <name evidence="4" type="ORF">QOZ88_08245</name>
</gene>
<dbReference type="EMBL" id="JASNFN010000006">
    <property type="protein sequence ID" value="MDP5182628.1"/>
    <property type="molecule type" value="Genomic_DNA"/>
</dbReference>
<dbReference type="Pfam" id="PF07228">
    <property type="entry name" value="SpoIIE"/>
    <property type="match status" value="1"/>
</dbReference>
<dbReference type="SUPFAM" id="SSF81606">
    <property type="entry name" value="PP2C-like"/>
    <property type="match status" value="1"/>
</dbReference>
<dbReference type="InterPro" id="IPR001932">
    <property type="entry name" value="PPM-type_phosphatase-like_dom"/>
</dbReference>
<name>A0ABT9IAM3_9ACTN</name>
<dbReference type="PROSITE" id="PS50112">
    <property type="entry name" value="PAS"/>
    <property type="match status" value="1"/>
</dbReference>
<dbReference type="PANTHER" id="PTHR43156">
    <property type="entry name" value="STAGE II SPORULATION PROTEIN E-RELATED"/>
    <property type="match status" value="1"/>
</dbReference>
<keyword evidence="1" id="KW-0378">Hydrolase</keyword>
<dbReference type="NCBIfam" id="TIGR00229">
    <property type="entry name" value="sensory_box"/>
    <property type="match status" value="1"/>
</dbReference>
<evidence type="ECO:0000313" key="5">
    <source>
        <dbReference type="Proteomes" id="UP001233673"/>
    </source>
</evidence>
<dbReference type="Pfam" id="PF08448">
    <property type="entry name" value="PAS_4"/>
    <property type="match status" value="1"/>
</dbReference>
<evidence type="ECO:0000256" key="1">
    <source>
        <dbReference type="ARBA" id="ARBA00022801"/>
    </source>
</evidence>
<reference evidence="5" key="1">
    <citation type="submission" date="2023-05" db="EMBL/GenBank/DDBJ databases">
        <title>Draft genome of Pseudofrankia sp. BMG5.37.</title>
        <authorList>
            <person name="Gtari M."/>
            <person name="Ghodhbane F."/>
            <person name="Sbissi I."/>
        </authorList>
    </citation>
    <scope>NUCLEOTIDE SEQUENCE [LARGE SCALE GENOMIC DNA]</scope>
    <source>
        <strain evidence="5">BMG 814</strain>
    </source>
</reference>
<dbReference type="InterPro" id="IPR036457">
    <property type="entry name" value="PPM-type-like_dom_sf"/>
</dbReference>
<dbReference type="PANTHER" id="PTHR43156:SF2">
    <property type="entry name" value="STAGE II SPORULATION PROTEIN E"/>
    <property type="match status" value="1"/>
</dbReference>
<evidence type="ECO:0000313" key="4">
    <source>
        <dbReference type="EMBL" id="MDP5182628.1"/>
    </source>
</evidence>
<dbReference type="InterPro" id="IPR035965">
    <property type="entry name" value="PAS-like_dom_sf"/>
</dbReference>
<dbReference type="InterPro" id="IPR013656">
    <property type="entry name" value="PAS_4"/>
</dbReference>
<accession>A0ABT9IAM3</accession>
<evidence type="ECO:0000259" key="2">
    <source>
        <dbReference type="PROSITE" id="PS50112"/>
    </source>
</evidence>
<dbReference type="PROSITE" id="PS51746">
    <property type="entry name" value="PPM_2"/>
    <property type="match status" value="1"/>
</dbReference>
<dbReference type="SMART" id="SM00331">
    <property type="entry name" value="PP2C_SIG"/>
    <property type="match status" value="1"/>
</dbReference>
<feature type="domain" description="PPM-type phosphatase" evidence="3">
    <location>
        <begin position="170"/>
        <end position="390"/>
    </location>
</feature>
<evidence type="ECO:0000259" key="3">
    <source>
        <dbReference type="PROSITE" id="PS51746"/>
    </source>
</evidence>
<organism evidence="4 5">
    <name type="scientific">Blastococcus carthaginiensis</name>
    <dbReference type="NCBI Taxonomy" id="3050034"/>
    <lineage>
        <taxon>Bacteria</taxon>
        <taxon>Bacillati</taxon>
        <taxon>Actinomycetota</taxon>
        <taxon>Actinomycetes</taxon>
        <taxon>Geodermatophilales</taxon>
        <taxon>Geodermatophilaceae</taxon>
        <taxon>Blastococcus</taxon>
    </lineage>
</organism>
<dbReference type="Proteomes" id="UP001233673">
    <property type="component" value="Unassembled WGS sequence"/>
</dbReference>
<dbReference type="CDD" id="cd00130">
    <property type="entry name" value="PAS"/>
    <property type="match status" value="1"/>
</dbReference>
<dbReference type="Gene3D" id="3.60.40.10">
    <property type="entry name" value="PPM-type phosphatase domain"/>
    <property type="match status" value="1"/>
</dbReference>
<dbReference type="RefSeq" id="WP_305999311.1">
    <property type="nucleotide sequence ID" value="NZ_JASNFN010000006.1"/>
</dbReference>
<keyword evidence="5" id="KW-1185">Reference proteome</keyword>
<proteinExistence type="predicted"/>